<dbReference type="Pfam" id="PF14942">
    <property type="entry name" value="Muted"/>
    <property type="match status" value="1"/>
</dbReference>
<reference evidence="3" key="1">
    <citation type="journal article" date="2014" name="Nat. Commun.">
        <title>The rainbow trout genome provides novel insights into evolution after whole-genome duplication in vertebrates.</title>
        <authorList>
            <person name="Berthelot C."/>
            <person name="Brunet F."/>
            <person name="Chalopin D."/>
            <person name="Juanchich A."/>
            <person name="Bernard M."/>
            <person name="Noel B."/>
            <person name="Bento P."/>
            <person name="Da Silva C."/>
            <person name="Labadie K."/>
            <person name="Alberti A."/>
            <person name="Aury J.M."/>
            <person name="Louis A."/>
            <person name="Dehais P."/>
            <person name="Bardou P."/>
            <person name="Montfort J."/>
            <person name="Klopp C."/>
            <person name="Cabau C."/>
            <person name="Gaspin C."/>
            <person name="Thorgaard G.H."/>
            <person name="Boussaha M."/>
            <person name="Quillet E."/>
            <person name="Guyomard R."/>
            <person name="Galiana D."/>
            <person name="Bobe J."/>
            <person name="Volff J.N."/>
            <person name="Genet C."/>
            <person name="Wincker P."/>
            <person name="Jaillon O."/>
            <person name="Roest Crollius H."/>
            <person name="Guiguen Y."/>
        </authorList>
    </citation>
    <scope>NUCLEOTIDE SEQUENCE [LARGE SCALE GENOMIC DNA]</scope>
</reference>
<comment type="similarity">
    <text evidence="1">Belongs to the BLOC1S5 family.</text>
</comment>
<evidence type="ECO:0000313" key="4">
    <source>
        <dbReference type="Proteomes" id="UP000193380"/>
    </source>
</evidence>
<reference evidence="3" key="2">
    <citation type="submission" date="2014-03" db="EMBL/GenBank/DDBJ databases">
        <authorList>
            <person name="Genoscope - CEA"/>
        </authorList>
    </citation>
    <scope>NUCLEOTIDE SEQUENCE</scope>
</reference>
<sequence length="46" mass="5335">MDKLAIDVGDIQSRLIDHRPVVQGEICYFMNLRKNLDSERAVSWTT</sequence>
<protein>
    <recommendedName>
        <fullName evidence="2">Biogenesis of lysosome-related organelles complex 1 subunit 5</fullName>
    </recommendedName>
</protein>
<dbReference type="PaxDb" id="8022-A0A060Y0F0"/>
<organism evidence="3 4">
    <name type="scientific">Oncorhynchus mykiss</name>
    <name type="common">Rainbow trout</name>
    <name type="synonym">Salmo gairdneri</name>
    <dbReference type="NCBI Taxonomy" id="8022"/>
    <lineage>
        <taxon>Eukaryota</taxon>
        <taxon>Metazoa</taxon>
        <taxon>Chordata</taxon>
        <taxon>Craniata</taxon>
        <taxon>Vertebrata</taxon>
        <taxon>Euteleostomi</taxon>
        <taxon>Actinopterygii</taxon>
        <taxon>Neopterygii</taxon>
        <taxon>Teleostei</taxon>
        <taxon>Protacanthopterygii</taxon>
        <taxon>Salmoniformes</taxon>
        <taxon>Salmonidae</taxon>
        <taxon>Salmoninae</taxon>
        <taxon>Oncorhynchus</taxon>
    </lineage>
</organism>
<dbReference type="Proteomes" id="UP000193380">
    <property type="component" value="Unassembled WGS sequence"/>
</dbReference>
<dbReference type="GO" id="GO:0031083">
    <property type="term" value="C:BLOC-1 complex"/>
    <property type="evidence" value="ECO:0007669"/>
    <property type="project" value="InterPro"/>
</dbReference>
<evidence type="ECO:0000256" key="2">
    <source>
        <dbReference type="ARBA" id="ARBA00019580"/>
    </source>
</evidence>
<gene>
    <name evidence="3" type="ORF">GSONMT00050280001</name>
</gene>
<accession>A0A060Y0F0</accession>
<name>A0A060Y0F0_ONCMY</name>
<evidence type="ECO:0000313" key="3">
    <source>
        <dbReference type="EMBL" id="CDQ85403.1"/>
    </source>
</evidence>
<dbReference type="AlphaFoldDB" id="A0A060Y0F0"/>
<proteinExistence type="inferred from homology"/>
<dbReference type="GO" id="GO:0030133">
    <property type="term" value="C:transport vesicle"/>
    <property type="evidence" value="ECO:0007669"/>
    <property type="project" value="InterPro"/>
</dbReference>
<dbReference type="InterPro" id="IPR017243">
    <property type="entry name" value="Bloc1s5"/>
</dbReference>
<dbReference type="EMBL" id="FR906797">
    <property type="protein sequence ID" value="CDQ85403.1"/>
    <property type="molecule type" value="Genomic_DNA"/>
</dbReference>
<evidence type="ECO:0000256" key="1">
    <source>
        <dbReference type="ARBA" id="ARBA00010754"/>
    </source>
</evidence>